<sequence>MGKPDLYNEKSELLLKSNPVYKKVPVLIHNGKPVCESQLIVQYIDETFGTTGPSLLPTDPYERAVSRFWASYIDDKLFAFGFQVGRAKTEEEKAEALKETFAALEILEAAFKEYSKGKPFFGGDSVGYLDIILGGMIPTVHYGEARHGIRLFDSTRSPLLEAWADRFSALDEAKVVLPGVESLVEYSKMRQARAAAVAANS</sequence>
<proteinExistence type="inferred from homology"/>
<reference evidence="6 7" key="1">
    <citation type="journal article" date="2019" name="Sci. Rep.">
        <title>A high-quality genome of Eragrostis curvula grass provides insights into Poaceae evolution and supports new strategies to enhance forage quality.</title>
        <authorList>
            <person name="Carballo J."/>
            <person name="Santos B.A.C.M."/>
            <person name="Zappacosta D."/>
            <person name="Garbus I."/>
            <person name="Selva J.P."/>
            <person name="Gallo C.A."/>
            <person name="Diaz A."/>
            <person name="Albertini E."/>
            <person name="Caccamo M."/>
            <person name="Echenique V."/>
        </authorList>
    </citation>
    <scope>NUCLEOTIDE SEQUENCE [LARGE SCALE GENOMIC DNA]</scope>
    <source>
        <strain evidence="7">cv. Victoria</strain>
        <tissue evidence="6">Leaf</tissue>
    </source>
</reference>
<dbReference type="SFLD" id="SFLDG00358">
    <property type="entry name" value="Main_(cytGST)"/>
    <property type="match status" value="1"/>
</dbReference>
<dbReference type="PANTHER" id="PTHR11260">
    <property type="entry name" value="GLUTATHIONE S-TRANSFERASE, GST, SUPERFAMILY, GST DOMAIN CONTAINING"/>
    <property type="match status" value="1"/>
</dbReference>
<dbReference type="InterPro" id="IPR040079">
    <property type="entry name" value="Glutathione_S-Trfase"/>
</dbReference>
<dbReference type="InterPro" id="IPR045073">
    <property type="entry name" value="Omega/Tau-like"/>
</dbReference>
<dbReference type="AlphaFoldDB" id="A0A5J9V8K0"/>
<name>A0A5J9V8K0_9POAL</name>
<protein>
    <recommendedName>
        <fullName evidence="3">Glutathione S-transferase</fullName>
        <ecNumber evidence="3">2.5.1.18</ecNumber>
    </recommendedName>
</protein>
<dbReference type="OrthoDB" id="4951845at2759"/>
<dbReference type="SUPFAM" id="SSF52833">
    <property type="entry name" value="Thioredoxin-like"/>
    <property type="match status" value="1"/>
</dbReference>
<dbReference type="Pfam" id="PF02798">
    <property type="entry name" value="GST_N"/>
    <property type="match status" value="1"/>
</dbReference>
<comment type="catalytic activity">
    <reaction evidence="2 3">
        <text>RX + glutathione = an S-substituted glutathione + a halide anion + H(+)</text>
        <dbReference type="Rhea" id="RHEA:16437"/>
        <dbReference type="ChEBI" id="CHEBI:15378"/>
        <dbReference type="ChEBI" id="CHEBI:16042"/>
        <dbReference type="ChEBI" id="CHEBI:17792"/>
        <dbReference type="ChEBI" id="CHEBI:57925"/>
        <dbReference type="ChEBI" id="CHEBI:90779"/>
        <dbReference type="EC" id="2.5.1.18"/>
    </reaction>
</comment>
<comment type="subcellular location">
    <subcellularLocation>
        <location evidence="3">Cytoplasm</location>
        <location evidence="3">Cytosol</location>
    </subcellularLocation>
</comment>
<dbReference type="InterPro" id="IPR036282">
    <property type="entry name" value="Glutathione-S-Trfase_C_sf"/>
</dbReference>
<comment type="function">
    <text evidence="3">Is involved in the conjugation of reduced glutathione to a wide number of exogenous and endogenous hydrophobic electrophiles.</text>
</comment>
<dbReference type="Proteomes" id="UP000324897">
    <property type="component" value="Chromosome 1"/>
</dbReference>
<dbReference type="Gene3D" id="1.20.1050.10">
    <property type="match status" value="1"/>
</dbReference>
<dbReference type="Pfam" id="PF13410">
    <property type="entry name" value="GST_C_2"/>
    <property type="match status" value="1"/>
</dbReference>
<dbReference type="PROSITE" id="PS50405">
    <property type="entry name" value="GST_CTER"/>
    <property type="match status" value="1"/>
</dbReference>
<dbReference type="SUPFAM" id="SSF47616">
    <property type="entry name" value="GST C-terminal domain-like"/>
    <property type="match status" value="1"/>
</dbReference>
<dbReference type="InterPro" id="IPR004045">
    <property type="entry name" value="Glutathione_S-Trfase_N"/>
</dbReference>
<dbReference type="EC" id="2.5.1.18" evidence="3"/>
<dbReference type="Gene3D" id="3.40.30.10">
    <property type="entry name" value="Glutaredoxin"/>
    <property type="match status" value="1"/>
</dbReference>
<comment type="similarity">
    <text evidence="3">Belongs to the GST superfamily.</text>
</comment>
<dbReference type="InterPro" id="IPR036249">
    <property type="entry name" value="Thioredoxin-like_sf"/>
</dbReference>
<organism evidence="6 7">
    <name type="scientific">Eragrostis curvula</name>
    <name type="common">weeping love grass</name>
    <dbReference type="NCBI Taxonomy" id="38414"/>
    <lineage>
        <taxon>Eukaryota</taxon>
        <taxon>Viridiplantae</taxon>
        <taxon>Streptophyta</taxon>
        <taxon>Embryophyta</taxon>
        <taxon>Tracheophyta</taxon>
        <taxon>Spermatophyta</taxon>
        <taxon>Magnoliopsida</taxon>
        <taxon>Liliopsida</taxon>
        <taxon>Poales</taxon>
        <taxon>Poaceae</taxon>
        <taxon>PACMAD clade</taxon>
        <taxon>Chloridoideae</taxon>
        <taxon>Eragrostideae</taxon>
        <taxon>Eragrostidinae</taxon>
        <taxon>Eragrostis</taxon>
    </lineage>
</organism>
<dbReference type="PROSITE" id="PS50404">
    <property type="entry name" value="GST_NTER"/>
    <property type="match status" value="1"/>
</dbReference>
<dbReference type="PANTHER" id="PTHR11260:SF786">
    <property type="entry name" value="GLUTATHIONE TRANSFERASE"/>
    <property type="match status" value="1"/>
</dbReference>
<feature type="domain" description="GST N-terminal" evidence="4">
    <location>
        <begin position="1"/>
        <end position="52"/>
    </location>
</feature>
<accession>A0A5J9V8K0</accession>
<evidence type="ECO:0000313" key="7">
    <source>
        <dbReference type="Proteomes" id="UP000324897"/>
    </source>
</evidence>
<keyword evidence="1 3" id="KW-0808">Transferase</keyword>
<dbReference type="GO" id="GO:0005829">
    <property type="term" value="C:cytosol"/>
    <property type="evidence" value="ECO:0007669"/>
    <property type="project" value="UniProtKB-SubCell"/>
</dbReference>
<dbReference type="SFLD" id="SFLDG01152">
    <property type="entry name" value="Main.3:_Omega-_and_Tau-like"/>
    <property type="match status" value="1"/>
</dbReference>
<keyword evidence="3" id="KW-0963">Cytoplasm</keyword>
<evidence type="ECO:0000313" key="6">
    <source>
        <dbReference type="EMBL" id="TVU31928.1"/>
    </source>
</evidence>
<evidence type="ECO:0000259" key="5">
    <source>
        <dbReference type="PROSITE" id="PS50405"/>
    </source>
</evidence>
<dbReference type="GO" id="GO:0006749">
    <property type="term" value="P:glutathione metabolic process"/>
    <property type="evidence" value="ECO:0007669"/>
    <property type="project" value="InterPro"/>
</dbReference>
<comment type="caution">
    <text evidence="6">The sequence shown here is derived from an EMBL/GenBank/DDBJ whole genome shotgun (WGS) entry which is preliminary data.</text>
</comment>
<evidence type="ECO:0000256" key="1">
    <source>
        <dbReference type="ARBA" id="ARBA00022679"/>
    </source>
</evidence>
<feature type="non-terminal residue" evidence="6">
    <location>
        <position position="1"/>
    </location>
</feature>
<dbReference type="FunFam" id="1.20.1050.10:FF:000023">
    <property type="entry name" value="Probable glutathione S-transferase GSTU6"/>
    <property type="match status" value="1"/>
</dbReference>
<evidence type="ECO:0000256" key="3">
    <source>
        <dbReference type="RuleBase" id="RU369102"/>
    </source>
</evidence>
<gene>
    <name evidence="6" type="ORF">EJB05_23639</name>
</gene>
<dbReference type="InterPro" id="IPR045074">
    <property type="entry name" value="GST_C_Tau"/>
</dbReference>
<dbReference type="InterPro" id="IPR010987">
    <property type="entry name" value="Glutathione-S-Trfase_C-like"/>
</dbReference>
<feature type="domain" description="GST C-terminal" evidence="5">
    <location>
        <begin position="59"/>
        <end position="195"/>
    </location>
</feature>
<dbReference type="CDD" id="cd03185">
    <property type="entry name" value="GST_C_Tau"/>
    <property type="match status" value="1"/>
</dbReference>
<evidence type="ECO:0000259" key="4">
    <source>
        <dbReference type="PROSITE" id="PS50404"/>
    </source>
</evidence>
<dbReference type="SFLD" id="SFLDS00019">
    <property type="entry name" value="Glutathione_Transferase_(cytos"/>
    <property type="match status" value="1"/>
</dbReference>
<dbReference type="Gramene" id="TVU31928">
    <property type="protein sequence ID" value="TVU31928"/>
    <property type="gene ID" value="EJB05_23639"/>
</dbReference>
<evidence type="ECO:0000256" key="2">
    <source>
        <dbReference type="ARBA" id="ARBA00047960"/>
    </source>
</evidence>
<dbReference type="GO" id="GO:0004364">
    <property type="term" value="F:glutathione transferase activity"/>
    <property type="evidence" value="ECO:0007669"/>
    <property type="project" value="UniProtKB-UniRule"/>
</dbReference>
<dbReference type="EMBL" id="RWGY01000011">
    <property type="protein sequence ID" value="TVU31928.1"/>
    <property type="molecule type" value="Genomic_DNA"/>
</dbReference>
<keyword evidence="7" id="KW-1185">Reference proteome</keyword>